<comment type="caution">
    <text evidence="2">The sequence shown here is derived from an EMBL/GenBank/DDBJ whole genome shotgun (WGS) entry which is preliminary data.</text>
</comment>
<name>A0A918IWK4_9FLAO</name>
<dbReference type="InterPro" id="IPR036388">
    <property type="entry name" value="WH-like_DNA-bd_sf"/>
</dbReference>
<evidence type="ECO:0000259" key="1">
    <source>
        <dbReference type="PROSITE" id="PS51462"/>
    </source>
</evidence>
<dbReference type="SUPFAM" id="SSF55811">
    <property type="entry name" value="Nudix"/>
    <property type="match status" value="1"/>
</dbReference>
<sequence length="231" mass="26973">MVTKNSYTENSKILVATDCIVFGFDEGILKLLVFKRRIAPFKGEWSLIGSFVKEEESVTEAARRVMYQFTGLENIFLEELKVYSDVDRDPGARCISIAQYALIRINDYDKGQVEDHGAKWFALDQLPDLVLDHKCMISDALERLRETAIRKPIGFELLPEKFTIPQLQILYESIYQRKLDDRNFRKKLLSFDLLIKLNEKDRTTSKKGAFLYRFDNKKYKKLEKSGFSFVL</sequence>
<evidence type="ECO:0000313" key="2">
    <source>
        <dbReference type="EMBL" id="GGW35507.1"/>
    </source>
</evidence>
<dbReference type="Gene3D" id="1.10.10.10">
    <property type="entry name" value="Winged helix-like DNA-binding domain superfamily/Winged helix DNA-binding domain"/>
    <property type="match status" value="1"/>
</dbReference>
<dbReference type="PROSITE" id="PS51462">
    <property type="entry name" value="NUDIX"/>
    <property type="match status" value="1"/>
</dbReference>
<proteinExistence type="predicted"/>
<feature type="domain" description="Nudix hydrolase" evidence="1">
    <location>
        <begin position="6"/>
        <end position="143"/>
    </location>
</feature>
<gene>
    <name evidence="2" type="ORF">GCM10007383_20630</name>
</gene>
<keyword evidence="3" id="KW-1185">Reference proteome</keyword>
<dbReference type="InterPro" id="IPR000086">
    <property type="entry name" value="NUDIX_hydrolase_dom"/>
</dbReference>
<accession>A0A918IWK4</accession>
<dbReference type="InterPro" id="IPR015797">
    <property type="entry name" value="NUDIX_hydrolase-like_dom_sf"/>
</dbReference>
<dbReference type="CDD" id="cd18873">
    <property type="entry name" value="NUDIX_NadM_like"/>
    <property type="match status" value="1"/>
</dbReference>
<organism evidence="2 3">
    <name type="scientific">Arenibacter certesii</name>
    <dbReference type="NCBI Taxonomy" id="228955"/>
    <lineage>
        <taxon>Bacteria</taxon>
        <taxon>Pseudomonadati</taxon>
        <taxon>Bacteroidota</taxon>
        <taxon>Flavobacteriia</taxon>
        <taxon>Flavobacteriales</taxon>
        <taxon>Flavobacteriaceae</taxon>
        <taxon>Arenibacter</taxon>
    </lineage>
</organism>
<reference evidence="2" key="1">
    <citation type="journal article" date="2014" name="Int. J. Syst. Evol. Microbiol.">
        <title>Complete genome sequence of Corynebacterium casei LMG S-19264T (=DSM 44701T), isolated from a smear-ripened cheese.</title>
        <authorList>
            <consortium name="US DOE Joint Genome Institute (JGI-PGF)"/>
            <person name="Walter F."/>
            <person name="Albersmeier A."/>
            <person name="Kalinowski J."/>
            <person name="Ruckert C."/>
        </authorList>
    </citation>
    <scope>NUCLEOTIDE SEQUENCE</scope>
    <source>
        <strain evidence="2">KCTC 12113</strain>
    </source>
</reference>
<dbReference type="PANTHER" id="PTHR43736:SF4">
    <property type="entry name" value="SLR1690 PROTEIN"/>
    <property type="match status" value="1"/>
</dbReference>
<dbReference type="EMBL" id="BMWP01000012">
    <property type="protein sequence ID" value="GGW35507.1"/>
    <property type="molecule type" value="Genomic_DNA"/>
</dbReference>
<dbReference type="Proteomes" id="UP000634668">
    <property type="component" value="Unassembled WGS sequence"/>
</dbReference>
<dbReference type="InterPro" id="IPR054105">
    <property type="entry name" value="WHD_NrtR"/>
</dbReference>
<dbReference type="Pfam" id="PF21906">
    <property type="entry name" value="WHD_NrtR"/>
    <property type="match status" value="1"/>
</dbReference>
<protein>
    <submittedName>
        <fullName evidence="2">DNA mismatch repair protein MutT</fullName>
    </submittedName>
</protein>
<dbReference type="Gene3D" id="3.90.79.10">
    <property type="entry name" value="Nucleoside Triphosphate Pyrophosphohydrolase"/>
    <property type="match status" value="1"/>
</dbReference>
<evidence type="ECO:0000313" key="3">
    <source>
        <dbReference type="Proteomes" id="UP000634668"/>
    </source>
</evidence>
<dbReference type="AlphaFoldDB" id="A0A918IWK4"/>
<dbReference type="Pfam" id="PF00293">
    <property type="entry name" value="NUDIX"/>
    <property type="match status" value="1"/>
</dbReference>
<reference evidence="2" key="2">
    <citation type="submission" date="2020-09" db="EMBL/GenBank/DDBJ databases">
        <authorList>
            <person name="Sun Q."/>
            <person name="Kim S."/>
        </authorList>
    </citation>
    <scope>NUCLEOTIDE SEQUENCE</scope>
    <source>
        <strain evidence="2">KCTC 12113</strain>
    </source>
</reference>
<dbReference type="PANTHER" id="PTHR43736">
    <property type="entry name" value="ADP-RIBOSE PYROPHOSPHATASE"/>
    <property type="match status" value="1"/>
</dbReference>
<dbReference type="InterPro" id="IPR036390">
    <property type="entry name" value="WH_DNA-bd_sf"/>
</dbReference>
<dbReference type="SUPFAM" id="SSF46785">
    <property type="entry name" value="Winged helix' DNA-binding domain"/>
    <property type="match status" value="1"/>
</dbReference>
<dbReference type="RefSeq" id="WP_026813240.1">
    <property type="nucleotide sequence ID" value="NZ_BMWP01000012.1"/>
</dbReference>